<dbReference type="GO" id="GO:0005634">
    <property type="term" value="C:nucleus"/>
    <property type="evidence" value="ECO:0007669"/>
    <property type="project" value="UniProtKB-ARBA"/>
</dbReference>
<organism evidence="6 7">
    <name type="scientific">Dioscorea zingiberensis</name>
    <dbReference type="NCBI Taxonomy" id="325984"/>
    <lineage>
        <taxon>Eukaryota</taxon>
        <taxon>Viridiplantae</taxon>
        <taxon>Streptophyta</taxon>
        <taxon>Embryophyta</taxon>
        <taxon>Tracheophyta</taxon>
        <taxon>Spermatophyta</taxon>
        <taxon>Magnoliopsida</taxon>
        <taxon>Liliopsida</taxon>
        <taxon>Dioscoreales</taxon>
        <taxon>Dioscoreaceae</taxon>
        <taxon>Dioscorea</taxon>
    </lineage>
</organism>
<dbReference type="PROSITE" id="PS50969">
    <property type="entry name" value="FCP1"/>
    <property type="match status" value="1"/>
</dbReference>
<dbReference type="Proteomes" id="UP001085076">
    <property type="component" value="Miscellaneous, Linkage group lg05"/>
</dbReference>
<dbReference type="InterPro" id="IPR036412">
    <property type="entry name" value="HAD-like_sf"/>
</dbReference>
<dbReference type="GO" id="GO:0004721">
    <property type="term" value="F:phosphoprotein phosphatase activity"/>
    <property type="evidence" value="ECO:0007669"/>
    <property type="project" value="UniProtKB-KW"/>
</dbReference>
<evidence type="ECO:0000256" key="2">
    <source>
        <dbReference type="ARBA" id="ARBA00022912"/>
    </source>
</evidence>
<reference evidence="6" key="2">
    <citation type="journal article" date="2022" name="Hortic Res">
        <title>The genome of Dioscorea zingiberensis sheds light on the biosynthesis, origin and evolution of the medicinally important diosgenin saponins.</title>
        <authorList>
            <person name="Li Y."/>
            <person name="Tan C."/>
            <person name="Li Z."/>
            <person name="Guo J."/>
            <person name="Li S."/>
            <person name="Chen X."/>
            <person name="Wang C."/>
            <person name="Dai X."/>
            <person name="Yang H."/>
            <person name="Song W."/>
            <person name="Hou L."/>
            <person name="Xu J."/>
            <person name="Tong Z."/>
            <person name="Xu A."/>
            <person name="Yuan X."/>
            <person name="Wang W."/>
            <person name="Yang Q."/>
            <person name="Chen L."/>
            <person name="Sun Z."/>
            <person name="Wang K."/>
            <person name="Pan B."/>
            <person name="Chen J."/>
            <person name="Bao Y."/>
            <person name="Liu F."/>
            <person name="Qi X."/>
            <person name="Gang D.R."/>
            <person name="Wen J."/>
            <person name="Li J."/>
        </authorList>
    </citation>
    <scope>NUCLEOTIDE SEQUENCE</scope>
    <source>
        <strain evidence="6">Dzin_1.0</strain>
    </source>
</reference>
<evidence type="ECO:0000259" key="5">
    <source>
        <dbReference type="PROSITE" id="PS50969"/>
    </source>
</evidence>
<accession>A0A9D5CEY3</accession>
<dbReference type="InterPro" id="IPR011948">
    <property type="entry name" value="Dullard_phosphatase"/>
</dbReference>
<dbReference type="EMBL" id="JAGGNH010000005">
    <property type="protein sequence ID" value="KAJ0971664.1"/>
    <property type="molecule type" value="Genomic_DNA"/>
</dbReference>
<dbReference type="AlphaFoldDB" id="A0A9D5CEY3"/>
<feature type="domain" description="FCP1 homology" evidence="5">
    <location>
        <begin position="336"/>
        <end position="495"/>
    </location>
</feature>
<comment type="caution">
    <text evidence="6">The sequence shown here is derived from an EMBL/GenBank/DDBJ whole genome shotgun (WGS) entry which is preliminary data.</text>
</comment>
<dbReference type="InterPro" id="IPR023214">
    <property type="entry name" value="HAD_sf"/>
</dbReference>
<comment type="function">
    <text evidence="3">Probable phosphatase.</text>
</comment>
<keyword evidence="1" id="KW-0378">Hydrolase</keyword>
<protein>
    <recommendedName>
        <fullName evidence="5">FCP1 homology domain-containing protein</fullName>
    </recommendedName>
</protein>
<name>A0A9D5CEY3_9LILI</name>
<comment type="similarity">
    <text evidence="4">Belongs to the CTDSPL2 family.</text>
</comment>
<gene>
    <name evidence="6" type="ORF">J5N97_019623</name>
</gene>
<dbReference type="InterPro" id="IPR050365">
    <property type="entry name" value="TIM50"/>
</dbReference>
<evidence type="ECO:0000256" key="4">
    <source>
        <dbReference type="ARBA" id="ARBA00038355"/>
    </source>
</evidence>
<keyword evidence="7" id="KW-1185">Reference proteome</keyword>
<evidence type="ECO:0000313" key="6">
    <source>
        <dbReference type="EMBL" id="KAJ0971664.1"/>
    </source>
</evidence>
<evidence type="ECO:0000313" key="7">
    <source>
        <dbReference type="Proteomes" id="UP001085076"/>
    </source>
</evidence>
<dbReference type="SUPFAM" id="SSF56784">
    <property type="entry name" value="HAD-like"/>
    <property type="match status" value="1"/>
</dbReference>
<reference evidence="6" key="1">
    <citation type="submission" date="2021-03" db="EMBL/GenBank/DDBJ databases">
        <authorList>
            <person name="Li Z."/>
            <person name="Yang C."/>
        </authorList>
    </citation>
    <scope>NUCLEOTIDE SEQUENCE</scope>
    <source>
        <strain evidence="6">Dzin_1.0</strain>
        <tissue evidence="6">Leaf</tissue>
    </source>
</reference>
<dbReference type="NCBIfam" id="TIGR02251">
    <property type="entry name" value="HIF-SF_euk"/>
    <property type="match status" value="1"/>
</dbReference>
<dbReference type="InterPro" id="IPR004274">
    <property type="entry name" value="FCP1_dom"/>
</dbReference>
<dbReference type="OrthoDB" id="277011at2759"/>
<dbReference type="CDD" id="cd07521">
    <property type="entry name" value="HAD_FCP1-like"/>
    <property type="match status" value="1"/>
</dbReference>
<sequence length="513" mass="57692">MYRIAVESRKAKHLKSRCFTSGISVHISQSSMPAIKVKNRSIMECVGQSLHSCRKSSNTSKGPRLQVKSSQTEAVLDTFIQDSFDVVSNVEVFDRVVNSNEASDYQDIFLGDSTELPKFPPSLLYDPMLNGRTGLESITSPSILETIFSPIFKLEDTEIKLTNINNSVRDVEHPALPLLIADESDDGSCHSRDLQTCSVSDFFMCEGDNALSFDGELTFADVMDVAFPYYEQINDDVLLDATEKYMKLPFLETTLETTNTHDGISNEEAVEDSDDACLYLAIHQLKPSDQDTGLAFHSGELAETECFDPQLIFRNLPDLPEAVSSTRPMLLSKETQKKKTITLVLDLDETLVHSTLESCEDADFSFPVFFNMKQHMVYVKRRPYLQIFLEKVAQMFEIVIFTASQSIYAEQLLDILDPDRKLIGRRIYRESCIFSDGSYTKDLTVLGIDLAKVAIIDNSPQVFRLQVNNGIPIKSWFDDPSDHALISLLPFLETLADADDVRPIIAKKFGNEE</sequence>
<proteinExistence type="inferred from homology"/>
<evidence type="ECO:0000256" key="3">
    <source>
        <dbReference type="ARBA" id="ARBA00037324"/>
    </source>
</evidence>
<dbReference type="FunFam" id="3.40.50.1000:FF:000015">
    <property type="entry name" value="CTD small phosphatase-like protein 2"/>
    <property type="match status" value="1"/>
</dbReference>
<dbReference type="Pfam" id="PF03031">
    <property type="entry name" value="NIF"/>
    <property type="match status" value="1"/>
</dbReference>
<dbReference type="SMART" id="SM00577">
    <property type="entry name" value="CPDc"/>
    <property type="match status" value="1"/>
</dbReference>
<dbReference type="PANTHER" id="PTHR12210">
    <property type="entry name" value="DULLARD PROTEIN PHOSPHATASE"/>
    <property type="match status" value="1"/>
</dbReference>
<dbReference type="Gene3D" id="3.40.50.1000">
    <property type="entry name" value="HAD superfamily/HAD-like"/>
    <property type="match status" value="1"/>
</dbReference>
<keyword evidence="2" id="KW-0904">Protein phosphatase</keyword>
<evidence type="ECO:0000256" key="1">
    <source>
        <dbReference type="ARBA" id="ARBA00022801"/>
    </source>
</evidence>